<dbReference type="RefSeq" id="WP_082720058.1">
    <property type="nucleotide sequence ID" value="NZ_JBHSCR010000005.1"/>
</dbReference>
<dbReference type="Pfam" id="PF00356">
    <property type="entry name" value="LacI"/>
    <property type="match status" value="1"/>
</dbReference>
<accession>A0ABV8UB99</accession>
<dbReference type="SUPFAM" id="SSF53822">
    <property type="entry name" value="Periplasmic binding protein-like I"/>
    <property type="match status" value="1"/>
</dbReference>
<dbReference type="Gene3D" id="1.10.260.40">
    <property type="entry name" value="lambda repressor-like DNA-binding domains"/>
    <property type="match status" value="1"/>
</dbReference>
<reference evidence="6" key="1">
    <citation type="journal article" date="2019" name="Int. J. Syst. Evol. Microbiol.">
        <title>The Global Catalogue of Microorganisms (GCM) 10K type strain sequencing project: providing services to taxonomists for standard genome sequencing and annotation.</title>
        <authorList>
            <consortium name="The Broad Institute Genomics Platform"/>
            <consortium name="The Broad Institute Genome Sequencing Center for Infectious Disease"/>
            <person name="Wu L."/>
            <person name="Ma J."/>
        </authorList>
    </citation>
    <scope>NUCLEOTIDE SEQUENCE [LARGE SCALE GENOMIC DNA]</scope>
    <source>
        <strain evidence="6">CGMCC 1.15304</strain>
    </source>
</reference>
<dbReference type="PANTHER" id="PTHR30146:SF120">
    <property type="entry name" value="ALANINE RACEMASE"/>
    <property type="match status" value="1"/>
</dbReference>
<gene>
    <name evidence="5" type="ORF">ACFO5Q_08970</name>
</gene>
<dbReference type="InterPro" id="IPR046335">
    <property type="entry name" value="LacI/GalR-like_sensor"/>
</dbReference>
<dbReference type="SUPFAM" id="SSF47413">
    <property type="entry name" value="lambda repressor-like DNA-binding domains"/>
    <property type="match status" value="1"/>
</dbReference>
<keyword evidence="2 5" id="KW-0238">DNA-binding</keyword>
<dbReference type="PANTHER" id="PTHR30146">
    <property type="entry name" value="LACI-RELATED TRANSCRIPTIONAL REPRESSOR"/>
    <property type="match status" value="1"/>
</dbReference>
<evidence type="ECO:0000313" key="6">
    <source>
        <dbReference type="Proteomes" id="UP001595776"/>
    </source>
</evidence>
<dbReference type="PROSITE" id="PS00356">
    <property type="entry name" value="HTH_LACI_1"/>
    <property type="match status" value="1"/>
</dbReference>
<feature type="domain" description="HTH lacI-type" evidence="4">
    <location>
        <begin position="7"/>
        <end position="61"/>
    </location>
</feature>
<dbReference type="InterPro" id="IPR010982">
    <property type="entry name" value="Lambda_DNA-bd_dom_sf"/>
</dbReference>
<dbReference type="CDD" id="cd01392">
    <property type="entry name" value="HTH_LacI"/>
    <property type="match status" value="1"/>
</dbReference>
<organism evidence="5 6">
    <name type="scientific">Kordiimonas lipolytica</name>
    <dbReference type="NCBI Taxonomy" id="1662421"/>
    <lineage>
        <taxon>Bacteria</taxon>
        <taxon>Pseudomonadati</taxon>
        <taxon>Pseudomonadota</taxon>
        <taxon>Alphaproteobacteria</taxon>
        <taxon>Kordiimonadales</taxon>
        <taxon>Kordiimonadaceae</taxon>
        <taxon>Kordiimonas</taxon>
    </lineage>
</organism>
<dbReference type="SMART" id="SM00354">
    <property type="entry name" value="HTH_LACI"/>
    <property type="match status" value="1"/>
</dbReference>
<dbReference type="PROSITE" id="PS50932">
    <property type="entry name" value="HTH_LACI_2"/>
    <property type="match status" value="1"/>
</dbReference>
<protein>
    <submittedName>
        <fullName evidence="5">LacI family DNA-binding transcriptional regulator</fullName>
    </submittedName>
</protein>
<keyword evidence="3" id="KW-0804">Transcription</keyword>
<dbReference type="Pfam" id="PF13377">
    <property type="entry name" value="Peripla_BP_3"/>
    <property type="match status" value="1"/>
</dbReference>
<dbReference type="GO" id="GO:0003677">
    <property type="term" value="F:DNA binding"/>
    <property type="evidence" value="ECO:0007669"/>
    <property type="project" value="UniProtKB-KW"/>
</dbReference>
<sequence>MEKNKNLTMADIAKLAGVSEATVSRALRNSPLINKDTRAKVQRIARENNYEINAAARNFRTKKTHTLAVVLLVDREWGHDLSNAFMMVLLGSIADEAAHHGYDLLLSTNQQDIADLNTYFLESKRADGLIIIGQGRNDPRLDRLADAKAPFIVWGAEIAGHNYFTVGSDNRKGGYDATSLLVQNGRRHIAFMGDVRHPEMEQRWEGYKKAHDEADLPLDDALVVPTDFSQSDGYRKAESLTSNGRPVCDAVFCVSDNIALGVLKRFAELGIQVPNDVALVGFDDNPPALFSMPGLTSIRQNVREGGRLLVQNLIKILDGQVVEHVAMPTELVIRDTCGSG</sequence>
<evidence type="ECO:0000256" key="3">
    <source>
        <dbReference type="ARBA" id="ARBA00023163"/>
    </source>
</evidence>
<dbReference type="InterPro" id="IPR000843">
    <property type="entry name" value="HTH_LacI"/>
</dbReference>
<keyword evidence="1" id="KW-0805">Transcription regulation</keyword>
<proteinExistence type="predicted"/>
<dbReference type="Gene3D" id="3.40.50.2300">
    <property type="match status" value="2"/>
</dbReference>
<keyword evidence="6" id="KW-1185">Reference proteome</keyword>
<dbReference type="EMBL" id="JBHSCR010000005">
    <property type="protein sequence ID" value="MFC4347974.1"/>
    <property type="molecule type" value="Genomic_DNA"/>
</dbReference>
<evidence type="ECO:0000256" key="1">
    <source>
        <dbReference type="ARBA" id="ARBA00023015"/>
    </source>
</evidence>
<evidence type="ECO:0000313" key="5">
    <source>
        <dbReference type="EMBL" id="MFC4347974.1"/>
    </source>
</evidence>
<evidence type="ECO:0000259" key="4">
    <source>
        <dbReference type="PROSITE" id="PS50932"/>
    </source>
</evidence>
<dbReference type="InterPro" id="IPR028082">
    <property type="entry name" value="Peripla_BP_I"/>
</dbReference>
<dbReference type="Proteomes" id="UP001595776">
    <property type="component" value="Unassembled WGS sequence"/>
</dbReference>
<evidence type="ECO:0000256" key="2">
    <source>
        <dbReference type="ARBA" id="ARBA00023125"/>
    </source>
</evidence>
<comment type="caution">
    <text evidence="5">The sequence shown here is derived from an EMBL/GenBank/DDBJ whole genome shotgun (WGS) entry which is preliminary data.</text>
</comment>
<name>A0ABV8UB99_9PROT</name>